<sequence>MRIRTEIGVLRSGFLIALVSWASIVSAEPVKYSPPDKAFEVMFPEKPECKEQKLEVVTGKAVMHVCSYANVDAQLFYSVTYYDGLLVPHHVDSAEALKGAMNGAATATSSTIVESHSSEINGFPALESVMRDQNGLISLSQYVLANQRLFSIEFAGWRGRVPKEAVNAFMNSFKINVKP</sequence>
<gene>
    <name evidence="1" type="ORF">E4O92_23855</name>
</gene>
<proteinExistence type="predicted"/>
<comment type="caution">
    <text evidence="1">The sequence shown here is derived from an EMBL/GenBank/DDBJ whole genome shotgun (WGS) entry which is preliminary data.</text>
</comment>
<evidence type="ECO:0000313" key="2">
    <source>
        <dbReference type="Proteomes" id="UP000297258"/>
    </source>
</evidence>
<evidence type="ECO:0000313" key="1">
    <source>
        <dbReference type="EMBL" id="TFW27440.1"/>
    </source>
</evidence>
<dbReference type="Proteomes" id="UP000297258">
    <property type="component" value="Unassembled WGS sequence"/>
</dbReference>
<dbReference type="EMBL" id="SPUM01000150">
    <property type="protein sequence ID" value="TFW27440.1"/>
    <property type="molecule type" value="Genomic_DNA"/>
</dbReference>
<dbReference type="AlphaFoldDB" id="A0A4Y9SLA4"/>
<protein>
    <submittedName>
        <fullName evidence="1">Uncharacterized protein</fullName>
    </submittedName>
</protein>
<reference evidence="1 2" key="1">
    <citation type="submission" date="2019-03" db="EMBL/GenBank/DDBJ databases">
        <title>Draft genome of Massilia hortus sp. nov., a novel bacterial species of the Oxalobacteraceae family.</title>
        <authorList>
            <person name="Peta V."/>
            <person name="Raths R."/>
            <person name="Bucking H."/>
        </authorList>
    </citation>
    <scope>NUCLEOTIDE SEQUENCE [LARGE SCALE GENOMIC DNA]</scope>
    <source>
        <strain evidence="1 2">ONC3</strain>
    </source>
</reference>
<keyword evidence="2" id="KW-1185">Reference proteome</keyword>
<accession>A0A4Y9SLA4</accession>
<dbReference type="RefSeq" id="WP_135192135.1">
    <property type="nucleotide sequence ID" value="NZ_SPUM01000150.1"/>
</dbReference>
<organism evidence="1 2">
    <name type="scientific">Massilia horti</name>
    <dbReference type="NCBI Taxonomy" id="2562153"/>
    <lineage>
        <taxon>Bacteria</taxon>
        <taxon>Pseudomonadati</taxon>
        <taxon>Pseudomonadota</taxon>
        <taxon>Betaproteobacteria</taxon>
        <taxon>Burkholderiales</taxon>
        <taxon>Oxalobacteraceae</taxon>
        <taxon>Telluria group</taxon>
        <taxon>Massilia</taxon>
    </lineage>
</organism>
<name>A0A4Y9SLA4_9BURK</name>